<evidence type="ECO:0000313" key="4">
    <source>
        <dbReference type="Proteomes" id="UP000015102"/>
    </source>
</evidence>
<feature type="region of interest" description="Disordered" evidence="1">
    <location>
        <begin position="59"/>
        <end position="78"/>
    </location>
</feature>
<keyword evidence="4" id="KW-1185">Reference proteome</keyword>
<dbReference type="PANTHER" id="PTHR13633">
    <property type="entry name" value="MITOCHONDRIAL TRANSCRIPTION RESCUE FACTOR 1"/>
    <property type="match status" value="1"/>
</dbReference>
<dbReference type="EnsemblMetazoa" id="MESCA005972-RA">
    <property type="protein sequence ID" value="MESCA005972-PA"/>
    <property type="gene ID" value="MESCA005972"/>
</dbReference>
<reference evidence="4" key="1">
    <citation type="submission" date="2013-02" db="EMBL/GenBank/DDBJ databases">
        <authorList>
            <person name="Hughes D."/>
        </authorList>
    </citation>
    <scope>NUCLEOTIDE SEQUENCE</scope>
    <source>
        <strain>Durham</strain>
        <strain evidence="4">NC isolate 2 -- Noor lab</strain>
    </source>
</reference>
<feature type="compositionally biased region" description="Acidic residues" evidence="1">
    <location>
        <begin position="66"/>
        <end position="76"/>
    </location>
</feature>
<proteinExistence type="predicted"/>
<dbReference type="Pfam" id="PF25818">
    <property type="entry name" value="MTRES1_C"/>
    <property type="match status" value="1"/>
</dbReference>
<sequence>MLKLFSNYRILNKTLYNCRCISYVNWLSSGTDNLPKLHQSRKEELKSVNFQQVRFKYNKKSSKQDEESDDENDFSDGEFKDDRDSKVIKSRVNSLRADLLLKAGLGMARNKVELVFYENRIRVNGTKLVKKSVQLSVGDEIDVIRGFSTQNPSLLTVSRVEILAAVEKEENIAVQLRRYKSLLIENYKGNNAFKSSQTHTNKIEDLYIDYFLFCE</sequence>
<dbReference type="GO" id="GO:1903108">
    <property type="term" value="P:regulation of mitochondrial transcription"/>
    <property type="evidence" value="ECO:0007669"/>
    <property type="project" value="TreeGrafter"/>
</dbReference>
<dbReference type="OMA" id="LATHHDR"/>
<name>T1GQQ9_MEGSC</name>
<reference evidence="3" key="2">
    <citation type="submission" date="2015-06" db="UniProtKB">
        <authorList>
            <consortium name="EnsemblMetazoa"/>
        </authorList>
    </citation>
    <scope>IDENTIFICATION</scope>
</reference>
<dbReference type="InterPro" id="IPR057896">
    <property type="entry name" value="MTRES1_C"/>
</dbReference>
<dbReference type="GO" id="GO:0005739">
    <property type="term" value="C:mitochondrion"/>
    <property type="evidence" value="ECO:0007669"/>
    <property type="project" value="TreeGrafter"/>
</dbReference>
<dbReference type="Proteomes" id="UP000015102">
    <property type="component" value="Unassembled WGS sequence"/>
</dbReference>
<dbReference type="HOGENOM" id="CLU_076117_0_0_1"/>
<evidence type="ECO:0000256" key="1">
    <source>
        <dbReference type="SAM" id="MobiDB-lite"/>
    </source>
</evidence>
<protein>
    <recommendedName>
        <fullName evidence="2">Mitochondrial transcription rescue factor 1 C-terminal domain-containing protein</fullName>
    </recommendedName>
</protein>
<dbReference type="SUPFAM" id="SSF55174">
    <property type="entry name" value="Alpha-L RNA-binding motif"/>
    <property type="match status" value="1"/>
</dbReference>
<organism evidence="3 4">
    <name type="scientific">Megaselia scalaris</name>
    <name type="common">Humpbacked fly</name>
    <name type="synonym">Phora scalaris</name>
    <dbReference type="NCBI Taxonomy" id="36166"/>
    <lineage>
        <taxon>Eukaryota</taxon>
        <taxon>Metazoa</taxon>
        <taxon>Ecdysozoa</taxon>
        <taxon>Arthropoda</taxon>
        <taxon>Hexapoda</taxon>
        <taxon>Insecta</taxon>
        <taxon>Pterygota</taxon>
        <taxon>Neoptera</taxon>
        <taxon>Endopterygota</taxon>
        <taxon>Diptera</taxon>
        <taxon>Brachycera</taxon>
        <taxon>Muscomorpha</taxon>
        <taxon>Platypezoidea</taxon>
        <taxon>Phoridae</taxon>
        <taxon>Megaseliini</taxon>
        <taxon>Megaselia</taxon>
    </lineage>
</organism>
<feature type="domain" description="Mitochondrial transcription rescue factor 1 C-terminal" evidence="2">
    <location>
        <begin position="89"/>
        <end position="183"/>
    </location>
</feature>
<evidence type="ECO:0000259" key="2">
    <source>
        <dbReference type="Pfam" id="PF25818"/>
    </source>
</evidence>
<dbReference type="PANTHER" id="PTHR13633:SF3">
    <property type="entry name" value="MITOCHONDRIAL TRANSCRIPTION RESCUE FACTOR 1"/>
    <property type="match status" value="1"/>
</dbReference>
<dbReference type="STRING" id="36166.T1GQQ9"/>
<dbReference type="GO" id="GO:0003723">
    <property type="term" value="F:RNA binding"/>
    <property type="evidence" value="ECO:0007669"/>
    <property type="project" value="TreeGrafter"/>
</dbReference>
<accession>T1GQQ9</accession>
<evidence type="ECO:0000313" key="3">
    <source>
        <dbReference type="EnsemblMetazoa" id="MESCA005972-PA"/>
    </source>
</evidence>
<dbReference type="AlphaFoldDB" id="T1GQQ9"/>
<dbReference type="EMBL" id="CAQQ02196361">
    <property type="status" value="NOT_ANNOTATED_CDS"/>
    <property type="molecule type" value="Genomic_DNA"/>
</dbReference>